<dbReference type="AlphaFoldDB" id="A0A7X5ZIC2"/>
<keyword evidence="2" id="KW-0805">Transcription regulation</keyword>
<dbReference type="PROSITE" id="PS50931">
    <property type="entry name" value="HTH_LYSR"/>
    <property type="match status" value="1"/>
</dbReference>
<dbReference type="Pfam" id="PF00126">
    <property type="entry name" value="HTH_1"/>
    <property type="match status" value="1"/>
</dbReference>
<evidence type="ECO:0000256" key="3">
    <source>
        <dbReference type="ARBA" id="ARBA00023125"/>
    </source>
</evidence>
<reference evidence="6 7" key="1">
    <citation type="submission" date="2020-03" db="EMBL/GenBank/DDBJ databases">
        <authorList>
            <person name="Lai Q."/>
        </authorList>
    </citation>
    <scope>NUCLEOTIDE SEQUENCE [LARGE SCALE GENOMIC DNA]</scope>
    <source>
        <strain evidence="6 7">CCUG 25036</strain>
    </source>
</reference>
<dbReference type="InterPro" id="IPR036390">
    <property type="entry name" value="WH_DNA-bd_sf"/>
</dbReference>
<dbReference type="InterPro" id="IPR050389">
    <property type="entry name" value="LysR-type_TF"/>
</dbReference>
<keyword evidence="7" id="KW-1185">Reference proteome</keyword>
<dbReference type="InterPro" id="IPR000847">
    <property type="entry name" value="LysR_HTH_N"/>
</dbReference>
<dbReference type="InterPro" id="IPR005119">
    <property type="entry name" value="LysR_subst-bd"/>
</dbReference>
<evidence type="ECO:0000256" key="2">
    <source>
        <dbReference type="ARBA" id="ARBA00023015"/>
    </source>
</evidence>
<dbReference type="GO" id="GO:0003700">
    <property type="term" value="F:DNA-binding transcription factor activity"/>
    <property type="evidence" value="ECO:0007669"/>
    <property type="project" value="InterPro"/>
</dbReference>
<feature type="domain" description="HTH lysR-type" evidence="5">
    <location>
        <begin position="4"/>
        <end position="61"/>
    </location>
</feature>
<organism evidence="6 7">
    <name type="scientific">Luteibacter anthropi</name>
    <dbReference type="NCBI Taxonomy" id="564369"/>
    <lineage>
        <taxon>Bacteria</taxon>
        <taxon>Pseudomonadati</taxon>
        <taxon>Pseudomonadota</taxon>
        <taxon>Gammaproteobacteria</taxon>
        <taxon>Lysobacterales</taxon>
        <taxon>Rhodanobacteraceae</taxon>
        <taxon>Luteibacter</taxon>
    </lineage>
</organism>
<protein>
    <submittedName>
        <fullName evidence="6">LysR family transcriptional regulator</fullName>
    </submittedName>
</protein>
<keyword evidence="3" id="KW-0238">DNA-binding</keyword>
<gene>
    <name evidence="6" type="ORF">HBF25_10185</name>
</gene>
<dbReference type="PANTHER" id="PTHR30118">
    <property type="entry name" value="HTH-TYPE TRANSCRIPTIONAL REGULATOR LEUO-RELATED"/>
    <property type="match status" value="1"/>
</dbReference>
<accession>A0A7X5ZIC2</accession>
<dbReference type="SUPFAM" id="SSF53850">
    <property type="entry name" value="Periplasmic binding protein-like II"/>
    <property type="match status" value="1"/>
</dbReference>
<dbReference type="SUPFAM" id="SSF46785">
    <property type="entry name" value="Winged helix' DNA-binding domain"/>
    <property type="match status" value="1"/>
</dbReference>
<keyword evidence="4" id="KW-0804">Transcription</keyword>
<name>A0A7X5ZIC2_9GAMM</name>
<evidence type="ECO:0000259" key="5">
    <source>
        <dbReference type="PROSITE" id="PS50931"/>
    </source>
</evidence>
<evidence type="ECO:0000313" key="7">
    <source>
        <dbReference type="Proteomes" id="UP000490980"/>
    </source>
</evidence>
<proteinExistence type="inferred from homology"/>
<dbReference type="Gene3D" id="3.40.190.10">
    <property type="entry name" value="Periplasmic binding protein-like II"/>
    <property type="match status" value="2"/>
</dbReference>
<dbReference type="Proteomes" id="UP000490980">
    <property type="component" value="Unassembled WGS sequence"/>
</dbReference>
<comment type="similarity">
    <text evidence="1">Belongs to the LysR transcriptional regulatory family.</text>
</comment>
<dbReference type="Gene3D" id="1.10.10.10">
    <property type="entry name" value="Winged helix-like DNA-binding domain superfamily/Winged helix DNA-binding domain"/>
    <property type="match status" value="1"/>
</dbReference>
<dbReference type="CDD" id="cd08460">
    <property type="entry name" value="PBP2_DntR_like_1"/>
    <property type="match status" value="1"/>
</dbReference>
<dbReference type="InterPro" id="IPR036388">
    <property type="entry name" value="WH-like_DNA-bd_sf"/>
</dbReference>
<comment type="caution">
    <text evidence="6">The sequence shown here is derived from an EMBL/GenBank/DDBJ whole genome shotgun (WGS) entry which is preliminary data.</text>
</comment>
<dbReference type="Pfam" id="PF03466">
    <property type="entry name" value="LysR_substrate"/>
    <property type="match status" value="1"/>
</dbReference>
<dbReference type="GO" id="GO:0003677">
    <property type="term" value="F:DNA binding"/>
    <property type="evidence" value="ECO:0007669"/>
    <property type="project" value="UniProtKB-KW"/>
</dbReference>
<dbReference type="RefSeq" id="WP_166948025.1">
    <property type="nucleotide sequence ID" value="NZ_JAARLZ010000005.1"/>
</dbReference>
<evidence type="ECO:0000313" key="6">
    <source>
        <dbReference type="EMBL" id="NII06753.1"/>
    </source>
</evidence>
<sequence>MAAPDLNLLIALDALLTEGSVAGAARRMNLSAPAMSRTLGRIRDALGDPVFVQSGRTMVPTPRALEMRERVRQAVEDASALLAPGIDVDLTGIERRFAVRANDIFVGMYAGRLLDTMSREMPRATLRFTPEEDDIDGEALRSGRIDLLVNPFRPVGPEMRVQPLFSTRFVGVARKGHPFFDGPVTAERFVQWQHIGVSRRGRARGPIDDALEALGLARQVPLVVPTPYAGAFALLDSDLLLPLPNQLAEGVLRAGLDVQLFELPVPLEPVDISQTWHPRWQNDPAHRWLRRTIRQLCGH</sequence>
<evidence type="ECO:0000256" key="1">
    <source>
        <dbReference type="ARBA" id="ARBA00009437"/>
    </source>
</evidence>
<dbReference type="PANTHER" id="PTHR30118:SF15">
    <property type="entry name" value="TRANSCRIPTIONAL REGULATORY PROTEIN"/>
    <property type="match status" value="1"/>
</dbReference>
<dbReference type="EMBL" id="JAARLZ010000005">
    <property type="protein sequence ID" value="NII06753.1"/>
    <property type="molecule type" value="Genomic_DNA"/>
</dbReference>
<evidence type="ECO:0000256" key="4">
    <source>
        <dbReference type="ARBA" id="ARBA00023163"/>
    </source>
</evidence>